<dbReference type="Pfam" id="PF01501">
    <property type="entry name" value="Glyco_transf_8"/>
    <property type="match status" value="1"/>
</dbReference>
<dbReference type="InterPro" id="IPR002495">
    <property type="entry name" value="Glyco_trans_8"/>
</dbReference>
<evidence type="ECO:0000256" key="7">
    <source>
        <dbReference type="ARBA" id="ARBA00022989"/>
    </source>
</evidence>
<comment type="subcellular location">
    <subcellularLocation>
        <location evidence="1">Membrane</location>
        <topology evidence="1">Single-pass type II membrane protein</topology>
    </subcellularLocation>
</comment>
<evidence type="ECO:0000256" key="2">
    <source>
        <dbReference type="ARBA" id="ARBA00006351"/>
    </source>
</evidence>
<evidence type="ECO:0000256" key="8">
    <source>
        <dbReference type="ARBA" id="ARBA00023136"/>
    </source>
</evidence>
<evidence type="ECO:0000313" key="15">
    <source>
        <dbReference type="RefSeq" id="XP_022243542.1"/>
    </source>
</evidence>
<evidence type="ECO:0000256" key="13">
    <source>
        <dbReference type="SAM" id="Phobius"/>
    </source>
</evidence>
<feature type="transmembrane region" description="Helical" evidence="13">
    <location>
        <begin position="12"/>
        <end position="31"/>
    </location>
</feature>
<dbReference type="PANTHER" id="PTHR46012:SF2">
    <property type="entry name" value="IP22168P"/>
    <property type="match status" value="1"/>
</dbReference>
<reference evidence="15" key="1">
    <citation type="submission" date="2025-08" db="UniProtKB">
        <authorList>
            <consortium name="RefSeq"/>
        </authorList>
    </citation>
    <scope>IDENTIFICATION</scope>
    <source>
        <tissue evidence="15">Muscle</tissue>
    </source>
</reference>
<evidence type="ECO:0000256" key="6">
    <source>
        <dbReference type="ARBA" id="ARBA00022968"/>
    </source>
</evidence>
<dbReference type="PANTHER" id="PTHR46012">
    <property type="entry name" value="IP22168P"/>
    <property type="match status" value="1"/>
</dbReference>
<dbReference type="EC" id="2.4.2.42" evidence="11"/>
<proteinExistence type="inferred from homology"/>
<protein>
    <recommendedName>
        <fullName evidence="11">UDP-D-xylose:beta-D-glucoside alpha-1,3-D-xylosyltransferase</fullName>
        <ecNumber evidence="11">2.4.2.42</ecNumber>
    </recommendedName>
</protein>
<evidence type="ECO:0000256" key="10">
    <source>
        <dbReference type="ARBA" id="ARBA00037301"/>
    </source>
</evidence>
<keyword evidence="4" id="KW-0808">Transferase</keyword>
<evidence type="ECO:0000256" key="9">
    <source>
        <dbReference type="ARBA" id="ARBA00023180"/>
    </source>
</evidence>
<keyword evidence="14" id="KW-1185">Reference proteome</keyword>
<keyword evidence="5 13" id="KW-0812">Transmembrane</keyword>
<dbReference type="InterPro" id="IPR051993">
    <property type="entry name" value="Glycosyltransferase_8"/>
</dbReference>
<dbReference type="Proteomes" id="UP000694941">
    <property type="component" value="Unplaced"/>
</dbReference>
<evidence type="ECO:0000256" key="11">
    <source>
        <dbReference type="ARBA" id="ARBA00038854"/>
    </source>
</evidence>
<evidence type="ECO:0000256" key="4">
    <source>
        <dbReference type="ARBA" id="ARBA00022679"/>
    </source>
</evidence>
<dbReference type="RefSeq" id="XP_022243542.1">
    <property type="nucleotide sequence ID" value="XM_022387834.1"/>
</dbReference>
<accession>A0ABM1SIT7</accession>
<evidence type="ECO:0000256" key="12">
    <source>
        <dbReference type="ARBA" id="ARBA00049181"/>
    </source>
</evidence>
<keyword evidence="9" id="KW-0325">Glycoprotein</keyword>
<dbReference type="Gene3D" id="3.90.550.10">
    <property type="entry name" value="Spore Coat Polysaccharide Biosynthesis Protein SpsA, Chain A"/>
    <property type="match status" value="1"/>
</dbReference>
<evidence type="ECO:0000256" key="1">
    <source>
        <dbReference type="ARBA" id="ARBA00004606"/>
    </source>
</evidence>
<comment type="function">
    <text evidence="10">Glycosyltransferase which elongates the O-linked glucose attached to EGF-like repeats in the extracellular domain of Notch proteins by catalyzing the addition of xylose.</text>
</comment>
<dbReference type="GeneID" id="111086147"/>
<dbReference type="SUPFAM" id="SSF53448">
    <property type="entry name" value="Nucleotide-diphospho-sugar transferases"/>
    <property type="match status" value="1"/>
</dbReference>
<evidence type="ECO:0000313" key="14">
    <source>
        <dbReference type="Proteomes" id="UP000694941"/>
    </source>
</evidence>
<dbReference type="InterPro" id="IPR029044">
    <property type="entry name" value="Nucleotide-diphossugar_trans"/>
</dbReference>
<comment type="catalytic activity">
    <reaction evidence="12">
        <text>3-O-(beta-D-glucosyl)-L-seryl-[EGF-like domain protein] + UDP-alpha-D-xylose = 3-O-[alpha-D-xylosyl-(1-&gt;3)-beta-D-glucosyl]-L-seryl-[EGF-like domain protein] + UDP + H(+)</text>
        <dbReference type="Rhea" id="RHEA:56064"/>
        <dbReference type="Rhea" id="RHEA-COMP:14610"/>
        <dbReference type="Rhea" id="RHEA-COMP:14611"/>
        <dbReference type="ChEBI" id="CHEBI:15378"/>
        <dbReference type="ChEBI" id="CHEBI:57632"/>
        <dbReference type="ChEBI" id="CHEBI:58223"/>
        <dbReference type="ChEBI" id="CHEBI:140575"/>
        <dbReference type="ChEBI" id="CHEBI:140576"/>
        <dbReference type="EC" id="2.4.2.42"/>
    </reaction>
</comment>
<name>A0ABM1SIT7_LIMPO</name>
<organism evidence="14 15">
    <name type="scientific">Limulus polyphemus</name>
    <name type="common">Atlantic horseshoe crab</name>
    <dbReference type="NCBI Taxonomy" id="6850"/>
    <lineage>
        <taxon>Eukaryota</taxon>
        <taxon>Metazoa</taxon>
        <taxon>Ecdysozoa</taxon>
        <taxon>Arthropoda</taxon>
        <taxon>Chelicerata</taxon>
        <taxon>Merostomata</taxon>
        <taxon>Xiphosura</taxon>
        <taxon>Limulidae</taxon>
        <taxon>Limulus</taxon>
    </lineage>
</organism>
<gene>
    <name evidence="15" type="primary">LOC111086147</name>
</gene>
<sequence>MWPRRPRLRTRTLIYAALINSFIIVLLKVILKRQENGSIETERALYRTPAKQHDTVHVASMWKSPLRFVEGTIYIATSVCGNRLAEALVMIKSVFIFTETPTHFIFFTELELRPPLERQLKIWQRLQPNISYTFRLASYPASANESSWKLLYRPCSTLKLFLPDLLTELDAVLVLDTDVLFLRSPKGFWAHLYQMRPFHLMGLSEETPSASLGWYPNHVSAFKIYEDKGVNGGIWLMNLTRLRQHNFTREVLHIYDQYGEHIDFGDQDVVSIFYGRRPVFNMAVVEFPTKSRQCFCTGPQVSGSMMPAGEVQAAVRGEFLSYV</sequence>
<keyword evidence="7 13" id="KW-1133">Transmembrane helix</keyword>
<evidence type="ECO:0000256" key="3">
    <source>
        <dbReference type="ARBA" id="ARBA00022676"/>
    </source>
</evidence>
<keyword evidence="3" id="KW-0328">Glycosyltransferase</keyword>
<comment type="similarity">
    <text evidence="2">Belongs to the glycosyltransferase 8 family.</text>
</comment>
<keyword evidence="6" id="KW-0735">Signal-anchor</keyword>
<evidence type="ECO:0000256" key="5">
    <source>
        <dbReference type="ARBA" id="ARBA00022692"/>
    </source>
</evidence>
<keyword evidence="8 13" id="KW-0472">Membrane</keyword>